<name>A0ABU3YXY4_9HYPH</name>
<accession>A0ABU3YXY4</accession>
<protein>
    <submittedName>
        <fullName evidence="1">Uncharacterized protein</fullName>
    </submittedName>
</protein>
<dbReference type="EMBL" id="JAWJWI010000043">
    <property type="protein sequence ID" value="MDV4190714.1"/>
    <property type="molecule type" value="Genomic_DNA"/>
</dbReference>
<comment type="caution">
    <text evidence="1">The sequence shown here is derived from an EMBL/GenBank/DDBJ whole genome shotgun (WGS) entry which is preliminary data.</text>
</comment>
<evidence type="ECO:0000313" key="2">
    <source>
        <dbReference type="Proteomes" id="UP001187203"/>
    </source>
</evidence>
<evidence type="ECO:0000313" key="1">
    <source>
        <dbReference type="EMBL" id="MDV4190714.1"/>
    </source>
</evidence>
<proteinExistence type="predicted"/>
<dbReference type="Proteomes" id="UP001187203">
    <property type="component" value="Unassembled WGS sequence"/>
</dbReference>
<reference evidence="2" key="1">
    <citation type="journal article" date="2023" name="Int. J. Mol. Sci.">
        <title>Genomic and Metabolic Characterization of Plant Growth-Promoting Rhizobacteria Isolated from Nodules of Clovers Grown in Non-Farmed Soil.</title>
        <authorList>
            <person name="Wojcik M."/>
            <person name="Koper P."/>
            <person name="Zebracki K."/>
            <person name="Marczak M."/>
            <person name="Mazur A."/>
        </authorList>
    </citation>
    <scope>NUCLEOTIDE SEQUENCE [LARGE SCALE GENOMIC DNA]</scope>
    <source>
        <strain evidence="2">KB12</strain>
    </source>
</reference>
<sequence length="72" mass="8317">MKEDDPFRTSPDPPGYGALKVVERRSGYRTALKIGKHEKQALYNIQVGNDDRLRWRHCLQTIDAVDVISMKM</sequence>
<gene>
    <name evidence="1" type="ORF">R1523_35280</name>
</gene>
<organism evidence="1 2">
    <name type="scientific">Rhizobium brockwellii</name>
    <dbReference type="NCBI Taxonomy" id="3019932"/>
    <lineage>
        <taxon>Bacteria</taxon>
        <taxon>Pseudomonadati</taxon>
        <taxon>Pseudomonadota</taxon>
        <taxon>Alphaproteobacteria</taxon>
        <taxon>Hyphomicrobiales</taxon>
        <taxon>Rhizobiaceae</taxon>
        <taxon>Rhizobium/Agrobacterium group</taxon>
        <taxon>Rhizobium</taxon>
    </lineage>
</organism>
<keyword evidence="2" id="KW-1185">Reference proteome</keyword>